<dbReference type="InterPro" id="IPR006130">
    <property type="entry name" value="Asp/Orn_carbamoylTrfase"/>
</dbReference>
<accession>A0A9D2AGU0</accession>
<organism evidence="10 11">
    <name type="scientific">Candidatus Akkermansia intestinigallinarum</name>
    <dbReference type="NCBI Taxonomy" id="2838431"/>
    <lineage>
        <taxon>Bacteria</taxon>
        <taxon>Pseudomonadati</taxon>
        <taxon>Verrucomicrobiota</taxon>
        <taxon>Verrucomicrobiia</taxon>
        <taxon>Verrucomicrobiales</taxon>
        <taxon>Akkermansiaceae</taxon>
        <taxon>Akkermansia</taxon>
    </lineage>
</organism>
<evidence type="ECO:0000313" key="10">
    <source>
        <dbReference type="EMBL" id="HIX19700.1"/>
    </source>
</evidence>
<comment type="catalytic activity">
    <reaction evidence="6 7">
        <text>carbamoyl phosphate + L-aspartate = N-carbamoyl-L-aspartate + phosphate + H(+)</text>
        <dbReference type="Rhea" id="RHEA:20013"/>
        <dbReference type="ChEBI" id="CHEBI:15378"/>
        <dbReference type="ChEBI" id="CHEBI:29991"/>
        <dbReference type="ChEBI" id="CHEBI:32814"/>
        <dbReference type="ChEBI" id="CHEBI:43474"/>
        <dbReference type="ChEBI" id="CHEBI:58228"/>
        <dbReference type="EC" id="2.1.3.2"/>
    </reaction>
</comment>
<dbReference type="AlphaFoldDB" id="A0A9D2AGU0"/>
<feature type="binding site" evidence="7">
    <location>
        <position position="168"/>
    </location>
    <ligand>
        <name>L-aspartate</name>
        <dbReference type="ChEBI" id="CHEBI:29991"/>
    </ligand>
</feature>
<feature type="binding site" evidence="7">
    <location>
        <position position="57"/>
    </location>
    <ligand>
        <name>carbamoyl phosphate</name>
        <dbReference type="ChEBI" id="CHEBI:58228"/>
    </ligand>
</feature>
<keyword evidence="4 7" id="KW-0665">Pyrimidine biosynthesis</keyword>
<dbReference type="Gene3D" id="3.40.50.1370">
    <property type="entry name" value="Aspartate/ornithine carbamoyltransferase"/>
    <property type="match status" value="2"/>
</dbReference>
<feature type="binding site" evidence="7">
    <location>
        <position position="107"/>
    </location>
    <ligand>
        <name>carbamoyl phosphate</name>
        <dbReference type="ChEBI" id="CHEBI:58228"/>
    </ligand>
</feature>
<feature type="binding site" evidence="7">
    <location>
        <position position="135"/>
    </location>
    <ligand>
        <name>carbamoyl phosphate</name>
        <dbReference type="ChEBI" id="CHEBI:58228"/>
    </ligand>
</feature>
<evidence type="ECO:0000256" key="2">
    <source>
        <dbReference type="ARBA" id="ARBA00008896"/>
    </source>
</evidence>
<evidence type="ECO:0000256" key="4">
    <source>
        <dbReference type="ARBA" id="ARBA00022975"/>
    </source>
</evidence>
<dbReference type="PANTHER" id="PTHR45753">
    <property type="entry name" value="ORNITHINE CARBAMOYLTRANSFERASE, MITOCHONDRIAL"/>
    <property type="match status" value="1"/>
</dbReference>
<comment type="similarity">
    <text evidence="2 7">Belongs to the aspartate/ornithine carbamoyltransferase superfamily. ATCase family.</text>
</comment>
<feature type="domain" description="Aspartate/ornithine carbamoyltransferase carbamoyl-P binding" evidence="9">
    <location>
        <begin position="5"/>
        <end position="148"/>
    </location>
</feature>
<feature type="binding site" evidence="7">
    <location>
        <position position="263"/>
    </location>
    <ligand>
        <name>carbamoyl phosphate</name>
        <dbReference type="ChEBI" id="CHEBI:58228"/>
    </ligand>
</feature>
<dbReference type="HAMAP" id="MF_00001">
    <property type="entry name" value="Asp_carb_tr"/>
    <property type="match status" value="1"/>
</dbReference>
<protein>
    <recommendedName>
        <fullName evidence="7">Aspartate carbamoyltransferase</fullName>
        <ecNumber evidence="7">2.1.3.2</ecNumber>
    </recommendedName>
    <alternativeName>
        <fullName evidence="7">Aspartate transcarbamylase</fullName>
        <shortName evidence="7">ATCase</shortName>
    </alternativeName>
</protein>
<dbReference type="GO" id="GO:0044205">
    <property type="term" value="P:'de novo' UMP biosynthetic process"/>
    <property type="evidence" value="ECO:0007669"/>
    <property type="project" value="UniProtKB-UniRule"/>
</dbReference>
<dbReference type="GO" id="GO:0006520">
    <property type="term" value="P:amino acid metabolic process"/>
    <property type="evidence" value="ECO:0007669"/>
    <property type="project" value="InterPro"/>
</dbReference>
<reference evidence="10" key="1">
    <citation type="journal article" date="2021" name="PeerJ">
        <title>Extensive microbial diversity within the chicken gut microbiome revealed by metagenomics and culture.</title>
        <authorList>
            <person name="Gilroy R."/>
            <person name="Ravi A."/>
            <person name="Getino M."/>
            <person name="Pursley I."/>
            <person name="Horton D.L."/>
            <person name="Alikhan N.F."/>
            <person name="Baker D."/>
            <person name="Gharbi K."/>
            <person name="Hall N."/>
            <person name="Watson M."/>
            <person name="Adriaenssens E.M."/>
            <person name="Foster-Nyarko E."/>
            <person name="Jarju S."/>
            <person name="Secka A."/>
            <person name="Antonio M."/>
            <person name="Oren A."/>
            <person name="Chaudhuri R.R."/>
            <person name="La Ragione R."/>
            <person name="Hildebrand F."/>
            <person name="Pallen M.J."/>
        </authorList>
    </citation>
    <scope>NUCLEOTIDE SEQUENCE</scope>
    <source>
        <strain evidence="10">14975</strain>
    </source>
</reference>
<proteinExistence type="inferred from homology"/>
<gene>
    <name evidence="7" type="primary">pyrB</name>
    <name evidence="10" type="ORF">H9862_03745</name>
</gene>
<evidence type="ECO:0000259" key="8">
    <source>
        <dbReference type="Pfam" id="PF00185"/>
    </source>
</evidence>
<evidence type="ECO:0000313" key="11">
    <source>
        <dbReference type="Proteomes" id="UP000823964"/>
    </source>
</evidence>
<dbReference type="EC" id="2.1.3.2" evidence="7"/>
<keyword evidence="3 7" id="KW-0808">Transferase</keyword>
<dbReference type="GO" id="GO:0006207">
    <property type="term" value="P:'de novo' pyrimidine nucleobase biosynthetic process"/>
    <property type="evidence" value="ECO:0007669"/>
    <property type="project" value="InterPro"/>
</dbReference>
<feature type="binding site" evidence="7">
    <location>
        <position position="138"/>
    </location>
    <ligand>
        <name>carbamoyl phosphate</name>
        <dbReference type="ChEBI" id="CHEBI:58228"/>
    </ligand>
</feature>
<dbReference type="GO" id="GO:0005829">
    <property type="term" value="C:cytosol"/>
    <property type="evidence" value="ECO:0007669"/>
    <property type="project" value="TreeGrafter"/>
</dbReference>
<evidence type="ECO:0000256" key="5">
    <source>
        <dbReference type="ARBA" id="ARBA00043884"/>
    </source>
</evidence>
<evidence type="ECO:0000259" key="9">
    <source>
        <dbReference type="Pfam" id="PF02729"/>
    </source>
</evidence>
<dbReference type="EMBL" id="DXFQ01000058">
    <property type="protein sequence ID" value="HIX19700.1"/>
    <property type="molecule type" value="Genomic_DNA"/>
</dbReference>
<evidence type="ECO:0000256" key="6">
    <source>
        <dbReference type="ARBA" id="ARBA00048859"/>
    </source>
</evidence>
<dbReference type="InterPro" id="IPR036901">
    <property type="entry name" value="Asp/Orn_carbamoylTrfase_sf"/>
</dbReference>
<evidence type="ECO:0000256" key="7">
    <source>
        <dbReference type="HAMAP-Rule" id="MF_00001"/>
    </source>
</evidence>
<dbReference type="NCBIfam" id="TIGR00670">
    <property type="entry name" value="asp_carb_tr"/>
    <property type="match status" value="1"/>
</dbReference>
<reference evidence="10" key="2">
    <citation type="submission" date="2021-04" db="EMBL/GenBank/DDBJ databases">
        <authorList>
            <person name="Gilroy R."/>
        </authorList>
    </citation>
    <scope>NUCLEOTIDE SEQUENCE</scope>
    <source>
        <strain evidence="10">14975</strain>
    </source>
</reference>
<dbReference type="SUPFAM" id="SSF53671">
    <property type="entry name" value="Aspartate/ornithine carbamoyltransferase"/>
    <property type="match status" value="1"/>
</dbReference>
<dbReference type="Pfam" id="PF02729">
    <property type="entry name" value="OTCace_N"/>
    <property type="match status" value="1"/>
</dbReference>
<dbReference type="NCBIfam" id="NF002032">
    <property type="entry name" value="PRK00856.1"/>
    <property type="match status" value="1"/>
</dbReference>
<dbReference type="InterPro" id="IPR006132">
    <property type="entry name" value="Asp/Orn_carbamoyltranf_P-bd"/>
</dbReference>
<evidence type="ECO:0000256" key="3">
    <source>
        <dbReference type="ARBA" id="ARBA00022679"/>
    </source>
</evidence>
<dbReference type="InterPro" id="IPR002082">
    <property type="entry name" value="Asp_carbamoyltransf"/>
</dbReference>
<comment type="pathway">
    <text evidence="1 7">Pyrimidine metabolism; UMP biosynthesis via de novo pathway; (S)-dihydroorotate from bicarbonate: step 2/3.</text>
</comment>
<feature type="domain" description="Aspartate/ornithine carbamoyltransferase Asp/Orn-binding" evidence="8">
    <location>
        <begin position="155"/>
        <end position="301"/>
    </location>
</feature>
<dbReference type="Proteomes" id="UP000823964">
    <property type="component" value="Unassembled WGS sequence"/>
</dbReference>
<sequence length="309" mass="34486">MNPRKDLLTIDSLSDEDIDTILESAKAMKDIFTKSVKKVPALKGKSVLTLFYEPSTRTRSSFEVAAHRLSADVTTFTVSTSSVVKGESVHDTIDTLMSMKMDYIIVRHKNSGIPAVIARHCKASVINAGDGAHAHPSQAFLDAFTIREKYGTVAGKRVVIIGDILHSRVARSTSTILRRLGAQVAYMGPGPLVPAEKYTGIPRFTNWEDTFEWKPDVIYLLRIQNERIDTPFFPAADYHQAFGVTEERLRRIEDLDLSIMHPGPVNRGVEICDAAMEYRNSLICNQVENGIAARMSILYHLTPQTQNHE</sequence>
<feature type="binding site" evidence="7">
    <location>
        <position position="85"/>
    </location>
    <ligand>
        <name>L-aspartate</name>
        <dbReference type="ChEBI" id="CHEBI:29991"/>
    </ligand>
</feature>
<dbReference type="GO" id="GO:0004070">
    <property type="term" value="F:aspartate carbamoyltransferase activity"/>
    <property type="evidence" value="ECO:0007669"/>
    <property type="project" value="UniProtKB-UniRule"/>
</dbReference>
<dbReference type="PRINTS" id="PR00100">
    <property type="entry name" value="AOTCASE"/>
</dbReference>
<feature type="binding site" evidence="7">
    <location>
        <position position="58"/>
    </location>
    <ligand>
        <name>carbamoyl phosphate</name>
        <dbReference type="ChEBI" id="CHEBI:58228"/>
    </ligand>
</feature>
<dbReference type="GO" id="GO:0016597">
    <property type="term" value="F:amino acid binding"/>
    <property type="evidence" value="ECO:0007669"/>
    <property type="project" value="InterPro"/>
</dbReference>
<dbReference type="InterPro" id="IPR006131">
    <property type="entry name" value="Asp_carbamoyltransf_Asp/Orn-bd"/>
</dbReference>
<dbReference type="PANTHER" id="PTHR45753:SF6">
    <property type="entry name" value="ASPARTATE CARBAMOYLTRANSFERASE"/>
    <property type="match status" value="1"/>
</dbReference>
<evidence type="ECO:0000256" key="1">
    <source>
        <dbReference type="ARBA" id="ARBA00004852"/>
    </source>
</evidence>
<comment type="subunit">
    <text evidence="7">Heterododecamer (2C3:3R2) of six catalytic PyrB chains organized as two trimers (C3), and six regulatory PyrI chains organized as three dimers (R2).</text>
</comment>
<dbReference type="Pfam" id="PF00185">
    <property type="entry name" value="OTCace"/>
    <property type="match status" value="1"/>
</dbReference>
<feature type="binding site" evidence="7">
    <location>
        <position position="222"/>
    </location>
    <ligand>
        <name>L-aspartate</name>
        <dbReference type="ChEBI" id="CHEBI:29991"/>
    </ligand>
</feature>
<name>A0A9D2AGU0_9BACT</name>
<comment type="function">
    <text evidence="5 7">Catalyzes the condensation of carbamoyl phosphate and aspartate to form carbamoyl aspartate and inorganic phosphate, the committed step in the de novo pyrimidine nucleotide biosynthesis pathway.</text>
</comment>
<dbReference type="PROSITE" id="PS00097">
    <property type="entry name" value="CARBAMOYLTRANSFERASE"/>
    <property type="match status" value="1"/>
</dbReference>
<comment type="caution">
    <text evidence="10">The sequence shown here is derived from an EMBL/GenBank/DDBJ whole genome shotgun (WGS) entry which is preliminary data.</text>
</comment>
<dbReference type="PRINTS" id="PR00101">
    <property type="entry name" value="ATCASE"/>
</dbReference>
<feature type="binding site" evidence="7">
    <location>
        <position position="264"/>
    </location>
    <ligand>
        <name>carbamoyl phosphate</name>
        <dbReference type="ChEBI" id="CHEBI:58228"/>
    </ligand>
</feature>